<evidence type="ECO:0000256" key="1">
    <source>
        <dbReference type="ARBA" id="ARBA00022741"/>
    </source>
</evidence>
<keyword evidence="4 5" id="KW-0067">ATP-binding</keyword>
<dbReference type="PANTHER" id="PTHR11070">
    <property type="entry name" value="UVRD / RECB / PCRA DNA HELICASE FAMILY MEMBER"/>
    <property type="match status" value="1"/>
</dbReference>
<dbReference type="GO" id="GO:0005524">
    <property type="term" value="F:ATP binding"/>
    <property type="evidence" value="ECO:0007669"/>
    <property type="project" value="UniProtKB-UniRule"/>
</dbReference>
<sequence length="674" mass="73460">MLNEESWFIGRMGITDPASKDTLLIDWRAPVSRPFYTATPLQPEGTADRSTIESKGWDITRVSTESLDPLRIPEGAASVGVSNALMTAVSQHRTGRMNDIVATIQREQDNIIRSELRGTLLVQGGPGTGKTAVALHRAAFLLYEHRERLSRSGVLIVGPNPTFLRYIGNVLPSLGEDSAILTTIGDLLPGITADRHDDPATAEIKGRLVMAQAIKRAVERRQVSTQQPVTIPLESGDDVTLSSAHLADLRTQMRRLRRPHNPARTVFENRFRRLVATRVLSSKRLSTVYSANSAEDVADLAHELADDDRVTATIDRLWPILTPGELLRGLWTDPRELAACTPGFSREERAALAASYRPADAGGRASWSDSDVPLLDEAQELLGNDPRPELRAAARRRAGEAQQLQYAQGVLDIISDTTTDDSGQAGSSVSAQQLAERQQQSDNRTVAERAGTDETWTYGHIIVDEAQELTPMALRSLIRRCPMQSMTLVGDIHQASVAVGRANWDSILGTQVRRYRREDLTVNYRTPAEVMAAAAGVLRVIDPNERPSAAIRSTGRAPVFTRVPVDALVPRAVAEASRFVADTGEGTVAIIAGIGMPAPALTSLRESLPVHERVWLGTPRDAKGLEFDRVLLVEPGVAGRVLTAPEYRDLYVALSRATQDLVVLFSGELPEGLG</sequence>
<keyword evidence="3 5" id="KW-0347">Helicase</keyword>
<reference evidence="8 9" key="1">
    <citation type="submission" date="2019-06" db="EMBL/GenBank/DDBJ databases">
        <title>Sequencing the genomes of 1000 actinobacteria strains.</title>
        <authorList>
            <person name="Klenk H.-P."/>
        </authorList>
    </citation>
    <scope>NUCLEOTIDE SEQUENCE [LARGE SCALE GENOMIC DNA]</scope>
    <source>
        <strain evidence="8 9">DSM 18031</strain>
    </source>
</reference>
<evidence type="ECO:0000256" key="3">
    <source>
        <dbReference type="ARBA" id="ARBA00022806"/>
    </source>
</evidence>
<dbReference type="InterPro" id="IPR000212">
    <property type="entry name" value="DNA_helicase_UvrD/REP"/>
</dbReference>
<feature type="compositionally biased region" description="Polar residues" evidence="6">
    <location>
        <begin position="435"/>
        <end position="444"/>
    </location>
</feature>
<dbReference type="EMBL" id="VFPN01000004">
    <property type="protein sequence ID" value="TQM57594.1"/>
    <property type="molecule type" value="Genomic_DNA"/>
</dbReference>
<evidence type="ECO:0000256" key="4">
    <source>
        <dbReference type="ARBA" id="ARBA00022840"/>
    </source>
</evidence>
<feature type="domain" description="UvrD-like helicase ATP-binding" evidence="7">
    <location>
        <begin position="103"/>
        <end position="527"/>
    </location>
</feature>
<keyword evidence="2 5" id="KW-0378">Hydrolase</keyword>
<organism evidence="8 9">
    <name type="scientific">Klugiella xanthotipulae</name>
    <dbReference type="NCBI Taxonomy" id="244735"/>
    <lineage>
        <taxon>Bacteria</taxon>
        <taxon>Bacillati</taxon>
        <taxon>Actinomycetota</taxon>
        <taxon>Actinomycetes</taxon>
        <taxon>Micrococcales</taxon>
        <taxon>Microbacteriaceae</taxon>
        <taxon>Klugiella</taxon>
    </lineage>
</organism>
<dbReference type="GO" id="GO:0005829">
    <property type="term" value="C:cytosol"/>
    <property type="evidence" value="ECO:0007669"/>
    <property type="project" value="TreeGrafter"/>
</dbReference>
<dbReference type="InterPro" id="IPR027417">
    <property type="entry name" value="P-loop_NTPase"/>
</dbReference>
<dbReference type="PROSITE" id="PS51198">
    <property type="entry name" value="UVRD_HELICASE_ATP_BIND"/>
    <property type="match status" value="1"/>
</dbReference>
<feature type="binding site" evidence="5">
    <location>
        <begin position="124"/>
        <end position="131"/>
    </location>
    <ligand>
        <name>ATP</name>
        <dbReference type="ChEBI" id="CHEBI:30616"/>
    </ligand>
</feature>
<feature type="region of interest" description="Disordered" evidence="6">
    <location>
        <begin position="417"/>
        <end position="450"/>
    </location>
</feature>
<accession>A0A543HGY7</accession>
<comment type="caution">
    <text evidence="8">The sequence shown here is derived from an EMBL/GenBank/DDBJ whole genome shotgun (WGS) entry which is preliminary data.</text>
</comment>
<feature type="compositionally biased region" description="Low complexity" evidence="6">
    <location>
        <begin position="417"/>
        <end position="433"/>
    </location>
</feature>
<dbReference type="GO" id="GO:0043138">
    <property type="term" value="F:3'-5' DNA helicase activity"/>
    <property type="evidence" value="ECO:0007669"/>
    <property type="project" value="TreeGrafter"/>
</dbReference>
<dbReference type="Gene3D" id="3.40.50.300">
    <property type="entry name" value="P-loop containing nucleotide triphosphate hydrolases"/>
    <property type="match status" value="3"/>
</dbReference>
<dbReference type="PANTHER" id="PTHR11070:SF45">
    <property type="entry name" value="DNA 3'-5' HELICASE"/>
    <property type="match status" value="1"/>
</dbReference>
<protein>
    <submittedName>
        <fullName evidence="8">DNA helicase IV</fullName>
    </submittedName>
</protein>
<proteinExistence type="predicted"/>
<keyword evidence="1 5" id="KW-0547">Nucleotide-binding</keyword>
<dbReference type="SUPFAM" id="SSF52540">
    <property type="entry name" value="P-loop containing nucleoside triphosphate hydrolases"/>
    <property type="match status" value="1"/>
</dbReference>
<dbReference type="GO" id="GO:0003677">
    <property type="term" value="F:DNA binding"/>
    <property type="evidence" value="ECO:0007669"/>
    <property type="project" value="InterPro"/>
</dbReference>
<dbReference type="GO" id="GO:0016787">
    <property type="term" value="F:hydrolase activity"/>
    <property type="evidence" value="ECO:0007669"/>
    <property type="project" value="UniProtKB-UniRule"/>
</dbReference>
<evidence type="ECO:0000313" key="8">
    <source>
        <dbReference type="EMBL" id="TQM57594.1"/>
    </source>
</evidence>
<evidence type="ECO:0000259" key="7">
    <source>
        <dbReference type="PROSITE" id="PS51198"/>
    </source>
</evidence>
<dbReference type="GO" id="GO:0000725">
    <property type="term" value="P:recombinational repair"/>
    <property type="evidence" value="ECO:0007669"/>
    <property type="project" value="TreeGrafter"/>
</dbReference>
<dbReference type="Proteomes" id="UP000318331">
    <property type="component" value="Unassembled WGS sequence"/>
</dbReference>
<dbReference type="InterPro" id="IPR014016">
    <property type="entry name" value="UvrD-like_ATP-bd"/>
</dbReference>
<evidence type="ECO:0000313" key="9">
    <source>
        <dbReference type="Proteomes" id="UP000318331"/>
    </source>
</evidence>
<evidence type="ECO:0000256" key="5">
    <source>
        <dbReference type="PROSITE-ProRule" id="PRU00560"/>
    </source>
</evidence>
<dbReference type="AlphaFoldDB" id="A0A543HGY7"/>
<name>A0A543HGY7_9MICO</name>
<evidence type="ECO:0000256" key="6">
    <source>
        <dbReference type="SAM" id="MobiDB-lite"/>
    </source>
</evidence>
<evidence type="ECO:0000256" key="2">
    <source>
        <dbReference type="ARBA" id="ARBA00022801"/>
    </source>
</evidence>
<gene>
    <name evidence="8" type="ORF">FB466_2589</name>
</gene>
<keyword evidence="9" id="KW-1185">Reference proteome</keyword>